<evidence type="ECO:0000256" key="6">
    <source>
        <dbReference type="ARBA" id="ARBA00022840"/>
    </source>
</evidence>
<dbReference type="Pfam" id="PF00988">
    <property type="entry name" value="CPSase_sm_chain"/>
    <property type="match status" value="1"/>
</dbReference>
<dbReference type="GeneID" id="83685422"/>
<dbReference type="InterPro" id="IPR035686">
    <property type="entry name" value="CPSase_GATase1"/>
</dbReference>
<reference evidence="13 14" key="1">
    <citation type="journal article" date="2023" name="J. Phycol.">
        <title>Chrysosporum ovalisporum is synonymous with the true-branching cyanobacterium Umezakia natans (Nostocales/Aphanizomenonaceae).</title>
        <authorList>
            <person name="McGregor G.B."/>
            <person name="Sendall B.C."/>
            <person name="Niiyama Y."/>
            <person name="Tuji A."/>
            <person name="Willis A."/>
        </authorList>
    </citation>
    <scope>NUCLEOTIDE SEQUENCE [LARGE SCALE GENOMIC DNA]</scope>
    <source>
        <strain evidence="13 14">FSS-62</strain>
    </source>
</reference>
<evidence type="ECO:0000256" key="7">
    <source>
        <dbReference type="ARBA" id="ARBA00022962"/>
    </source>
</evidence>
<dbReference type="PROSITE" id="PS51273">
    <property type="entry name" value="GATASE_TYPE_1"/>
    <property type="match status" value="1"/>
</dbReference>
<feature type="active site" evidence="11">
    <location>
        <position position="359"/>
    </location>
</feature>
<dbReference type="InterPro" id="IPR029062">
    <property type="entry name" value="Class_I_gatase-like"/>
</dbReference>
<dbReference type="SUPFAM" id="SSF52021">
    <property type="entry name" value="Carbamoyl phosphate synthetase, small subunit N-terminal domain"/>
    <property type="match status" value="1"/>
</dbReference>
<dbReference type="AlphaFoldDB" id="A0AA43KGN1"/>
<dbReference type="NCBIfam" id="TIGR01368">
    <property type="entry name" value="CPSaseIIsmall"/>
    <property type="match status" value="1"/>
</dbReference>
<keyword evidence="6 11" id="KW-0067">ATP-binding</keyword>
<comment type="function">
    <text evidence="11">Small subunit of the glutamine-dependent carbamoyl phosphate synthetase (CPSase). CPSase catalyzes the formation of carbamoyl phosphate from the ammonia moiety of glutamine, carbonate, and phosphate donated by ATP, constituting the first step of 2 biosynthetic pathways, one leading to arginine and/or urea and the other to pyrimidine nucleotides. The small subunit (glutamine amidotransferase) binds and cleaves glutamine to supply the large subunit with the substrate ammonia.</text>
</comment>
<feature type="region of interest" description="CPSase" evidence="11">
    <location>
        <begin position="1"/>
        <end position="199"/>
    </location>
</feature>
<keyword evidence="5 11" id="KW-0547">Nucleotide-binding</keyword>
<dbReference type="PRINTS" id="PR00096">
    <property type="entry name" value="GATASE"/>
</dbReference>
<dbReference type="GO" id="GO:0044205">
    <property type="term" value="P:'de novo' UMP biosynthetic process"/>
    <property type="evidence" value="ECO:0007669"/>
    <property type="project" value="UniProtKB-UniRule"/>
</dbReference>
<sequence>MPLPDKIPALLVLADGTSYRGWSFGATETKIGEVVFNTGMTGYQEVLTDPSYCGQIVIFTYPELGNTGINLEDEESNRPQVQGAIARNICYSPSNWRSTQSLPDYLNRHQIPGIYGVDTRALTRKIRTLGAMNGGISTSILDEGELLEQVLAAPSMAGLNLARQVSTPTVYEWTDATIPGWEFNSESVANGEECFEESFTVVALDFGVKRNILRRLASHGCRVIVVPVDTPAEEILKYNPDGIFLSNGPGDPAAVTEGIETAKTLLQTKKPIFGICMGHQILGHALGAETYKLKFGHRGLNQPAGLQQKVEITSQNHSFAINPDSLPTTMVEISHLNLNDGTVAGLRHKSLPIFSVQYHPEASPGPHDADYLFEQFVQAMRTAR</sequence>
<dbReference type="Gene3D" id="3.50.30.20">
    <property type="entry name" value="Carbamoyl-phosphate synthase small subunit, N-terminal domain"/>
    <property type="match status" value="1"/>
</dbReference>
<dbReference type="PANTHER" id="PTHR43418:SF7">
    <property type="entry name" value="CARBAMOYL-PHOSPHATE SYNTHASE SMALL CHAIN"/>
    <property type="match status" value="1"/>
</dbReference>
<dbReference type="SUPFAM" id="SSF52317">
    <property type="entry name" value="Class I glutamine amidotransferase-like"/>
    <property type="match status" value="1"/>
</dbReference>
<dbReference type="RefSeq" id="WP_280650357.1">
    <property type="nucleotide sequence ID" value="NZ_JANQDL010000102.1"/>
</dbReference>
<comment type="caution">
    <text evidence="13">The sequence shown here is derived from an EMBL/GenBank/DDBJ whole genome shotgun (WGS) entry which is preliminary data.</text>
</comment>
<comment type="subunit">
    <text evidence="11">Composed of two chains; the small (or glutamine) chain promotes the hydrolysis of glutamine to ammonia, which is used by the large (or ammonia) chain to synthesize carbamoyl phosphate. Tetramer of heterodimers (alpha,beta)4.</text>
</comment>
<dbReference type="FunFam" id="3.50.30.20:FF:000001">
    <property type="entry name" value="Carbamoyl-phosphate synthase small chain"/>
    <property type="match status" value="1"/>
</dbReference>
<protein>
    <recommendedName>
        <fullName evidence="11">Carbamoyl phosphate synthase small chain</fullName>
        <ecNumber evidence="11">6.3.5.5</ecNumber>
    </recommendedName>
    <alternativeName>
        <fullName evidence="11">Carbamoyl phosphate synthetase glutamine chain</fullName>
    </alternativeName>
</protein>
<dbReference type="PANTHER" id="PTHR43418">
    <property type="entry name" value="MULTIFUNCTIONAL TRYPTOPHAN BIOSYNTHESIS PROTEIN-RELATED"/>
    <property type="match status" value="1"/>
</dbReference>
<feature type="binding site" evidence="11">
    <location>
        <position position="277"/>
    </location>
    <ligand>
        <name>L-glutamine</name>
        <dbReference type="ChEBI" id="CHEBI:58359"/>
    </ligand>
</feature>
<evidence type="ECO:0000259" key="12">
    <source>
        <dbReference type="SMART" id="SM01097"/>
    </source>
</evidence>
<feature type="binding site" evidence="11">
    <location>
        <position position="250"/>
    </location>
    <ligand>
        <name>L-glutamine</name>
        <dbReference type="ChEBI" id="CHEBI:58359"/>
    </ligand>
</feature>
<dbReference type="GO" id="GO:0006541">
    <property type="term" value="P:glutamine metabolic process"/>
    <property type="evidence" value="ECO:0007669"/>
    <property type="project" value="InterPro"/>
</dbReference>
<dbReference type="GO" id="GO:0006526">
    <property type="term" value="P:L-arginine biosynthetic process"/>
    <property type="evidence" value="ECO:0007669"/>
    <property type="project" value="UniProtKB-UniRule"/>
</dbReference>
<feature type="binding site" evidence="11">
    <location>
        <position position="51"/>
    </location>
    <ligand>
        <name>L-glutamine</name>
        <dbReference type="ChEBI" id="CHEBI:58359"/>
    </ligand>
</feature>
<dbReference type="EMBL" id="JANQDL010000102">
    <property type="protein sequence ID" value="MDH6065175.1"/>
    <property type="molecule type" value="Genomic_DNA"/>
</dbReference>
<evidence type="ECO:0000256" key="10">
    <source>
        <dbReference type="ARBA" id="ARBA00049285"/>
    </source>
</evidence>
<dbReference type="PRINTS" id="PR00097">
    <property type="entry name" value="ANTSNTHASEII"/>
</dbReference>
<keyword evidence="7 11" id="KW-0315">Glutamine amidotransferase</keyword>
<evidence type="ECO:0000256" key="11">
    <source>
        <dbReference type="HAMAP-Rule" id="MF_01209"/>
    </source>
</evidence>
<comment type="catalytic activity">
    <reaction evidence="9 11">
        <text>hydrogencarbonate + L-glutamine + 2 ATP + H2O = carbamoyl phosphate + L-glutamate + 2 ADP + phosphate + 2 H(+)</text>
        <dbReference type="Rhea" id="RHEA:18633"/>
        <dbReference type="ChEBI" id="CHEBI:15377"/>
        <dbReference type="ChEBI" id="CHEBI:15378"/>
        <dbReference type="ChEBI" id="CHEBI:17544"/>
        <dbReference type="ChEBI" id="CHEBI:29985"/>
        <dbReference type="ChEBI" id="CHEBI:30616"/>
        <dbReference type="ChEBI" id="CHEBI:43474"/>
        <dbReference type="ChEBI" id="CHEBI:58228"/>
        <dbReference type="ChEBI" id="CHEBI:58359"/>
        <dbReference type="ChEBI" id="CHEBI:456216"/>
        <dbReference type="EC" id="6.3.5.5"/>
    </reaction>
</comment>
<evidence type="ECO:0000256" key="9">
    <source>
        <dbReference type="ARBA" id="ARBA00048816"/>
    </source>
</evidence>
<gene>
    <name evidence="11 13" type="primary">carA</name>
    <name evidence="13" type="ORF">NWP23_15710</name>
</gene>
<dbReference type="InterPro" id="IPR002474">
    <property type="entry name" value="CarbamoylP_synth_ssu_N"/>
</dbReference>
<feature type="active site" description="Nucleophile" evidence="11">
    <location>
        <position position="276"/>
    </location>
</feature>
<comment type="caution">
    <text evidence="11">Lacks conserved residue(s) required for the propagation of feature annotation.</text>
</comment>
<dbReference type="HAMAP" id="MF_01209">
    <property type="entry name" value="CPSase_S_chain"/>
    <property type="match status" value="1"/>
</dbReference>
<feature type="binding site" evidence="11">
    <location>
        <position position="248"/>
    </location>
    <ligand>
        <name>L-glutamine</name>
        <dbReference type="ChEBI" id="CHEBI:58359"/>
    </ligand>
</feature>
<evidence type="ECO:0000256" key="5">
    <source>
        <dbReference type="ARBA" id="ARBA00022741"/>
    </source>
</evidence>
<dbReference type="InterPro" id="IPR006274">
    <property type="entry name" value="CarbamoylP_synth_ssu"/>
</dbReference>
<feature type="binding site" evidence="11">
    <location>
        <position position="316"/>
    </location>
    <ligand>
        <name>L-glutamine</name>
        <dbReference type="ChEBI" id="CHEBI:58359"/>
    </ligand>
</feature>
<comment type="pathway">
    <text evidence="2 11">Amino-acid biosynthesis; L-arginine biosynthesis; carbamoyl phosphate from bicarbonate: step 1/1.</text>
</comment>
<dbReference type="Gene3D" id="3.40.50.880">
    <property type="match status" value="1"/>
</dbReference>
<comment type="similarity">
    <text evidence="3 11">Belongs to the CarA family.</text>
</comment>
<dbReference type="SMART" id="SM01097">
    <property type="entry name" value="CPSase_sm_chain"/>
    <property type="match status" value="1"/>
</dbReference>
<dbReference type="InterPro" id="IPR036480">
    <property type="entry name" value="CarbP_synth_ssu_N_sf"/>
</dbReference>
<comment type="pathway">
    <text evidence="1 11">Pyrimidine metabolism; UMP biosynthesis via de novo pathway; (S)-dihydroorotate from bicarbonate: step 1/3.</text>
</comment>
<dbReference type="GO" id="GO:0006207">
    <property type="term" value="P:'de novo' pyrimidine nucleobase biosynthetic process"/>
    <property type="evidence" value="ECO:0007669"/>
    <property type="project" value="InterPro"/>
</dbReference>
<dbReference type="PRINTS" id="PR00099">
    <property type="entry name" value="CPSGATASE"/>
</dbReference>
<organism evidence="13 14">
    <name type="scientific">Umezakia ovalisporum FSS-62</name>
    <dbReference type="NCBI Taxonomy" id="2971776"/>
    <lineage>
        <taxon>Bacteria</taxon>
        <taxon>Bacillati</taxon>
        <taxon>Cyanobacteriota</taxon>
        <taxon>Cyanophyceae</taxon>
        <taxon>Nostocales</taxon>
        <taxon>Nodulariaceae</taxon>
        <taxon>Umezakia</taxon>
    </lineage>
</organism>
<dbReference type="Proteomes" id="UP001159370">
    <property type="component" value="Unassembled WGS sequence"/>
</dbReference>
<dbReference type="GO" id="GO:0004088">
    <property type="term" value="F:carbamoyl-phosphate synthase (glutamine-hydrolyzing) activity"/>
    <property type="evidence" value="ECO:0007669"/>
    <property type="project" value="UniProtKB-UniRule"/>
</dbReference>
<dbReference type="Pfam" id="PF00117">
    <property type="entry name" value="GATase"/>
    <property type="match status" value="1"/>
</dbReference>
<evidence type="ECO:0000313" key="14">
    <source>
        <dbReference type="Proteomes" id="UP001159370"/>
    </source>
</evidence>
<feature type="binding site" evidence="11">
    <location>
        <position position="319"/>
    </location>
    <ligand>
        <name>L-glutamine</name>
        <dbReference type="ChEBI" id="CHEBI:58359"/>
    </ligand>
</feature>
<dbReference type="GO" id="GO:0005524">
    <property type="term" value="F:ATP binding"/>
    <property type="evidence" value="ECO:0007669"/>
    <property type="project" value="UniProtKB-UniRule"/>
</dbReference>
<evidence type="ECO:0000256" key="1">
    <source>
        <dbReference type="ARBA" id="ARBA00004812"/>
    </source>
</evidence>
<feature type="binding site" evidence="11">
    <location>
        <position position="280"/>
    </location>
    <ligand>
        <name>L-glutamine</name>
        <dbReference type="ChEBI" id="CHEBI:58359"/>
    </ligand>
</feature>
<dbReference type="InterPro" id="IPR017926">
    <property type="entry name" value="GATASE"/>
</dbReference>
<keyword evidence="4 11" id="KW-0436">Ligase</keyword>
<dbReference type="CDD" id="cd01744">
    <property type="entry name" value="GATase1_CPSase"/>
    <property type="match status" value="1"/>
</dbReference>
<feature type="active site" evidence="11">
    <location>
        <position position="361"/>
    </location>
</feature>
<evidence type="ECO:0000256" key="3">
    <source>
        <dbReference type="ARBA" id="ARBA00007800"/>
    </source>
</evidence>
<evidence type="ECO:0000256" key="2">
    <source>
        <dbReference type="ARBA" id="ARBA00005077"/>
    </source>
</evidence>
<keyword evidence="11" id="KW-0028">Amino-acid biosynthesis</keyword>
<dbReference type="EC" id="6.3.5.5" evidence="11"/>
<dbReference type="NCBIfam" id="NF009475">
    <property type="entry name" value="PRK12838.1"/>
    <property type="match status" value="1"/>
</dbReference>
<evidence type="ECO:0000256" key="4">
    <source>
        <dbReference type="ARBA" id="ARBA00022598"/>
    </source>
</evidence>
<proteinExistence type="inferred from homology"/>
<feature type="domain" description="Carbamoyl-phosphate synthase small subunit N-terminal" evidence="12">
    <location>
        <begin position="7"/>
        <end position="137"/>
    </location>
</feature>
<keyword evidence="8 11" id="KW-0665">Pyrimidine biosynthesis</keyword>
<accession>A0AA43KGN1</accession>
<comment type="catalytic activity">
    <reaction evidence="10 11">
        <text>L-glutamine + H2O = L-glutamate + NH4(+)</text>
        <dbReference type="Rhea" id="RHEA:15889"/>
        <dbReference type="ChEBI" id="CHEBI:15377"/>
        <dbReference type="ChEBI" id="CHEBI:28938"/>
        <dbReference type="ChEBI" id="CHEBI:29985"/>
        <dbReference type="ChEBI" id="CHEBI:58359"/>
    </reaction>
</comment>
<dbReference type="InterPro" id="IPR050472">
    <property type="entry name" value="Anth_synth/Amidotransfase"/>
</dbReference>
<evidence type="ECO:0000313" key="13">
    <source>
        <dbReference type="EMBL" id="MDH6065175.1"/>
    </source>
</evidence>
<keyword evidence="11" id="KW-0055">Arginine biosynthesis</keyword>
<name>A0AA43KGN1_9CYAN</name>
<evidence type="ECO:0000256" key="8">
    <source>
        <dbReference type="ARBA" id="ARBA00022975"/>
    </source>
</evidence>